<dbReference type="InterPro" id="IPR003583">
    <property type="entry name" value="Hlx-hairpin-Hlx_DNA-bd_motif"/>
</dbReference>
<keyword evidence="4 7" id="KW-0267">Excision nuclease</keyword>
<comment type="subunit">
    <text evidence="7">Interacts with UvrB in an incision complex.</text>
</comment>
<evidence type="ECO:0000259" key="8">
    <source>
        <dbReference type="PROSITE" id="PS50151"/>
    </source>
</evidence>
<evidence type="ECO:0000259" key="9">
    <source>
        <dbReference type="PROSITE" id="PS50164"/>
    </source>
</evidence>
<dbReference type="InterPro" id="IPR001943">
    <property type="entry name" value="UVR_dom"/>
</dbReference>
<protein>
    <recommendedName>
        <fullName evidence="7">UvrABC system protein C</fullName>
        <shortName evidence="7">Protein UvrC</shortName>
    </recommendedName>
    <alternativeName>
        <fullName evidence="7">Excinuclease ABC subunit C</fullName>
    </alternativeName>
</protein>
<dbReference type="PROSITE" id="PS50151">
    <property type="entry name" value="UVR"/>
    <property type="match status" value="1"/>
</dbReference>
<evidence type="ECO:0000256" key="2">
    <source>
        <dbReference type="ARBA" id="ARBA00022763"/>
    </source>
</evidence>
<dbReference type="SMART" id="SM00465">
    <property type="entry name" value="GIYc"/>
    <property type="match status" value="1"/>
</dbReference>
<dbReference type="Pfam" id="PF01541">
    <property type="entry name" value="GIY-YIG"/>
    <property type="match status" value="1"/>
</dbReference>
<evidence type="ECO:0000256" key="3">
    <source>
        <dbReference type="ARBA" id="ARBA00022769"/>
    </source>
</evidence>
<dbReference type="SUPFAM" id="SSF47781">
    <property type="entry name" value="RuvA domain 2-like"/>
    <property type="match status" value="1"/>
</dbReference>
<keyword evidence="3 7" id="KW-0228">DNA excision</keyword>
<feature type="domain" description="GIY-YIG" evidence="9">
    <location>
        <begin position="26"/>
        <end position="105"/>
    </location>
</feature>
<dbReference type="PROSITE" id="PS50165">
    <property type="entry name" value="UVRC"/>
    <property type="match status" value="1"/>
</dbReference>
<comment type="caution">
    <text evidence="11">The sequence shown here is derived from an EMBL/GenBank/DDBJ whole genome shotgun (WGS) entry which is preliminary data.</text>
</comment>
<dbReference type="InterPro" id="IPR047296">
    <property type="entry name" value="GIY-YIG_UvrC_Cho"/>
</dbReference>
<dbReference type="GO" id="GO:0006289">
    <property type="term" value="P:nucleotide-excision repair"/>
    <property type="evidence" value="ECO:0007669"/>
    <property type="project" value="UniProtKB-UniRule"/>
</dbReference>
<dbReference type="InterPro" id="IPR001162">
    <property type="entry name" value="UvrC_RNase_H_dom"/>
</dbReference>
<dbReference type="Gene3D" id="3.30.420.340">
    <property type="entry name" value="UvrC, RNAse H endonuclease domain"/>
    <property type="match status" value="1"/>
</dbReference>
<dbReference type="Pfam" id="PF02151">
    <property type="entry name" value="UVR"/>
    <property type="match status" value="1"/>
</dbReference>
<dbReference type="NCBIfam" id="TIGR00194">
    <property type="entry name" value="uvrC"/>
    <property type="match status" value="1"/>
</dbReference>
<dbReference type="PROSITE" id="PS50164">
    <property type="entry name" value="GIY_YIG"/>
    <property type="match status" value="1"/>
</dbReference>
<dbReference type="FunFam" id="3.40.1440.10:FF:000001">
    <property type="entry name" value="UvrABC system protein C"/>
    <property type="match status" value="1"/>
</dbReference>
<dbReference type="InterPro" id="IPR050066">
    <property type="entry name" value="UvrABC_protein_C"/>
</dbReference>
<evidence type="ECO:0000256" key="6">
    <source>
        <dbReference type="ARBA" id="ARBA00023236"/>
    </source>
</evidence>
<feature type="domain" description="UVR" evidence="8">
    <location>
        <begin position="219"/>
        <end position="254"/>
    </location>
</feature>
<dbReference type="InterPro" id="IPR004791">
    <property type="entry name" value="UvrC"/>
</dbReference>
<accession>A0A317T468</accession>
<dbReference type="Pfam" id="PF08459">
    <property type="entry name" value="UvrC_RNaseH_dom"/>
    <property type="match status" value="1"/>
</dbReference>
<reference evidence="12" key="1">
    <citation type="submission" date="2017-10" db="EMBL/GenBank/DDBJ databases">
        <authorList>
            <person name="Gaisin V.A."/>
            <person name="Rysina M.S."/>
            <person name="Grouzdev D.S."/>
        </authorList>
    </citation>
    <scope>NUCLEOTIDE SEQUENCE [LARGE SCALE GENOMIC DNA]</scope>
    <source>
        <strain evidence="12">V1</strain>
    </source>
</reference>
<dbReference type="CDD" id="cd10434">
    <property type="entry name" value="GIY-YIG_UvrC_Cho"/>
    <property type="match status" value="1"/>
</dbReference>
<dbReference type="InterPro" id="IPR035901">
    <property type="entry name" value="GIY-YIG_endonuc_sf"/>
</dbReference>
<evidence type="ECO:0000313" key="11">
    <source>
        <dbReference type="EMBL" id="PWW81433.1"/>
    </source>
</evidence>
<dbReference type="GO" id="GO:0009432">
    <property type="term" value="P:SOS response"/>
    <property type="evidence" value="ECO:0007669"/>
    <property type="project" value="UniProtKB-UniRule"/>
</dbReference>
<dbReference type="SUPFAM" id="SSF46600">
    <property type="entry name" value="C-terminal UvrC-binding domain of UvrB"/>
    <property type="match status" value="1"/>
</dbReference>
<evidence type="ECO:0000256" key="5">
    <source>
        <dbReference type="ARBA" id="ARBA00023204"/>
    </source>
</evidence>
<dbReference type="SUPFAM" id="SSF82771">
    <property type="entry name" value="GIY-YIG endonuclease"/>
    <property type="match status" value="1"/>
</dbReference>
<dbReference type="SMART" id="SM00278">
    <property type="entry name" value="HhH1"/>
    <property type="match status" value="2"/>
</dbReference>
<keyword evidence="2 7" id="KW-0227">DNA damage</keyword>
<dbReference type="HAMAP" id="MF_00203">
    <property type="entry name" value="UvrC"/>
    <property type="match status" value="1"/>
</dbReference>
<dbReference type="GO" id="GO:0005737">
    <property type="term" value="C:cytoplasm"/>
    <property type="evidence" value="ECO:0007669"/>
    <property type="project" value="UniProtKB-SubCell"/>
</dbReference>
<dbReference type="InterPro" id="IPR000305">
    <property type="entry name" value="GIY-YIG_endonuc"/>
</dbReference>
<sequence>MPNSADQRKNQNAKAELEKKVAALPSNPGIYQFKNSRGNVIYVGKAKSLRSRVRSYFGNSNQLYGKTRILVNHIADLEVIITSSEVEALILENNLIKQLKPRYNINLKDDKTYPYLVITKEPFPRIFITRHVKKDGSTYFGPYTEARQLRSVLELISSIFQVRSCKLKLSEENIRQKKFTVCLDYHIHKCKGPCEGFQSEAEYNAMIDEVIRLLKGKTSELVRSLSKEMRRCAEQLKFEEAAELKMQIDGLKKYAERQKVVTNDQVDRDVFAIARQGDDACGIVFKIREGKLLGSQRMYFSNTEEEPTANLLSKFLEKYYLETPDLIPQEIFTQAALPAENQKALHSLLSNPKKQDTSVIKSIRFITPQRGEKAKLVEMCQENARHHLQEYLIEKQKRGEIAREHPALKALQETLYLEHLPKRIECFDNSHFQGSDYTSSMVCFTDGKPRKSEYRKFKLRSIEGSDDYAAMHEALVRRYSGKLSKELPIPDLIVIDGGKGQVNIARKTLTELQINVPVIGLAKRLEEIYLPGIGDPFNLPKTSPALKLLQRLRDEAHRFAISYHRKLRTTRTLKTSLTDIPGIGEKSAMKLLEHFGSTEQISHASQEQLQTVIGPKMAESVIKFFYERNKPKKNGGT</sequence>
<dbReference type="NCBIfam" id="NF001824">
    <property type="entry name" value="PRK00558.1-5"/>
    <property type="match status" value="1"/>
</dbReference>
<dbReference type="InterPro" id="IPR038476">
    <property type="entry name" value="UvrC_RNase_H_dom_sf"/>
</dbReference>
<evidence type="ECO:0000259" key="10">
    <source>
        <dbReference type="PROSITE" id="PS50165"/>
    </source>
</evidence>
<proteinExistence type="inferred from homology"/>
<dbReference type="FunFam" id="3.30.420.340:FF:000004">
    <property type="entry name" value="UvrABC system protein C"/>
    <property type="match status" value="1"/>
</dbReference>
<organism evidence="11 12">
    <name type="scientific">Prosthecochloris marina</name>
    <dbReference type="NCBI Taxonomy" id="2017681"/>
    <lineage>
        <taxon>Bacteria</taxon>
        <taxon>Pseudomonadati</taxon>
        <taxon>Chlorobiota</taxon>
        <taxon>Chlorobiia</taxon>
        <taxon>Chlorobiales</taxon>
        <taxon>Chlorobiaceae</taxon>
        <taxon>Prosthecochloris</taxon>
    </lineage>
</organism>
<dbReference type="InterPro" id="IPR036876">
    <property type="entry name" value="UVR_dom_sf"/>
</dbReference>
<evidence type="ECO:0000256" key="1">
    <source>
        <dbReference type="ARBA" id="ARBA00022490"/>
    </source>
</evidence>
<dbReference type="Gene3D" id="3.40.1440.10">
    <property type="entry name" value="GIY-YIG endonuclease"/>
    <property type="match status" value="1"/>
</dbReference>
<dbReference type="GO" id="GO:0003677">
    <property type="term" value="F:DNA binding"/>
    <property type="evidence" value="ECO:0007669"/>
    <property type="project" value="UniProtKB-UniRule"/>
</dbReference>
<dbReference type="AlphaFoldDB" id="A0A317T468"/>
<dbReference type="EMBL" id="PDNZ01000007">
    <property type="protein sequence ID" value="PWW81433.1"/>
    <property type="molecule type" value="Genomic_DNA"/>
</dbReference>
<keyword evidence="6 7" id="KW-0742">SOS response</keyword>
<dbReference type="RefSeq" id="WP_110023927.1">
    <property type="nucleotide sequence ID" value="NZ_PDNZ01000007.1"/>
</dbReference>
<feature type="domain" description="UvrC family homology region profile" evidence="10">
    <location>
        <begin position="270"/>
        <end position="509"/>
    </location>
</feature>
<dbReference type="Proteomes" id="UP000246278">
    <property type="component" value="Unassembled WGS sequence"/>
</dbReference>
<comment type="function">
    <text evidence="7">The UvrABC repair system catalyzes the recognition and processing of DNA lesions. UvrC both incises the 5' and 3' sides of the lesion. The N-terminal half is responsible for the 3' incision and the C-terminal half is responsible for the 5' incision.</text>
</comment>
<comment type="similarity">
    <text evidence="7">Belongs to the UvrC family.</text>
</comment>
<dbReference type="Gene3D" id="4.10.860.10">
    <property type="entry name" value="UVR domain"/>
    <property type="match status" value="1"/>
</dbReference>
<dbReference type="PANTHER" id="PTHR30562:SF1">
    <property type="entry name" value="UVRABC SYSTEM PROTEIN C"/>
    <property type="match status" value="1"/>
</dbReference>
<keyword evidence="12" id="KW-1185">Reference proteome</keyword>
<gene>
    <name evidence="7 11" type="primary">uvrC</name>
    <name evidence="11" type="ORF">CR164_10395</name>
</gene>
<dbReference type="PANTHER" id="PTHR30562">
    <property type="entry name" value="UVRC/OXIDOREDUCTASE"/>
    <property type="match status" value="1"/>
</dbReference>
<keyword evidence="1 7" id="KW-0963">Cytoplasm</keyword>
<comment type="subcellular location">
    <subcellularLocation>
        <location evidence="7">Cytoplasm</location>
    </subcellularLocation>
</comment>
<evidence type="ECO:0000256" key="4">
    <source>
        <dbReference type="ARBA" id="ARBA00022881"/>
    </source>
</evidence>
<name>A0A317T468_9CHLB</name>
<dbReference type="GO" id="GO:0009380">
    <property type="term" value="C:excinuclease repair complex"/>
    <property type="evidence" value="ECO:0007669"/>
    <property type="project" value="InterPro"/>
</dbReference>
<dbReference type="OrthoDB" id="9804933at2"/>
<evidence type="ECO:0000313" key="12">
    <source>
        <dbReference type="Proteomes" id="UP000246278"/>
    </source>
</evidence>
<evidence type="ECO:0000256" key="7">
    <source>
        <dbReference type="HAMAP-Rule" id="MF_00203"/>
    </source>
</evidence>
<dbReference type="Pfam" id="PF22920">
    <property type="entry name" value="UvrC_RNaseH"/>
    <property type="match status" value="1"/>
</dbReference>
<dbReference type="Gene3D" id="1.10.150.20">
    <property type="entry name" value="5' to 3' exonuclease, C-terminal subdomain"/>
    <property type="match status" value="1"/>
</dbReference>
<dbReference type="InterPro" id="IPR010994">
    <property type="entry name" value="RuvA_2-like"/>
</dbReference>
<keyword evidence="5 7" id="KW-0234">DNA repair</keyword>
<dbReference type="Pfam" id="PF14520">
    <property type="entry name" value="HHH_5"/>
    <property type="match status" value="1"/>
</dbReference>
<dbReference type="GO" id="GO:0009381">
    <property type="term" value="F:excinuclease ABC activity"/>
    <property type="evidence" value="ECO:0007669"/>
    <property type="project" value="UniProtKB-UniRule"/>
</dbReference>